<gene>
    <name evidence="1" type="ORF">VCS650_LOCUS11857</name>
</gene>
<reference evidence="1" key="1">
    <citation type="submission" date="2021-02" db="EMBL/GenBank/DDBJ databases">
        <authorList>
            <person name="Nowell W R."/>
        </authorList>
    </citation>
    <scope>NUCLEOTIDE SEQUENCE</scope>
</reference>
<dbReference type="OrthoDB" id="3009231at2759"/>
<proteinExistence type="predicted"/>
<dbReference type="EMBL" id="CAJNON010000089">
    <property type="protein sequence ID" value="CAF0947240.1"/>
    <property type="molecule type" value="Genomic_DNA"/>
</dbReference>
<comment type="caution">
    <text evidence="1">The sequence shown here is derived from an EMBL/GenBank/DDBJ whole genome shotgun (WGS) entry which is preliminary data.</text>
</comment>
<protein>
    <submittedName>
        <fullName evidence="1">Uncharacterized protein</fullName>
    </submittedName>
</protein>
<name>A0A814CS42_9BILA</name>
<evidence type="ECO:0000313" key="2">
    <source>
        <dbReference type="Proteomes" id="UP000663891"/>
    </source>
</evidence>
<evidence type="ECO:0000313" key="1">
    <source>
        <dbReference type="EMBL" id="CAF0947240.1"/>
    </source>
</evidence>
<organism evidence="1 2">
    <name type="scientific">Adineta steineri</name>
    <dbReference type="NCBI Taxonomy" id="433720"/>
    <lineage>
        <taxon>Eukaryota</taxon>
        <taxon>Metazoa</taxon>
        <taxon>Spiralia</taxon>
        <taxon>Gnathifera</taxon>
        <taxon>Rotifera</taxon>
        <taxon>Eurotatoria</taxon>
        <taxon>Bdelloidea</taxon>
        <taxon>Adinetida</taxon>
        <taxon>Adinetidae</taxon>
        <taxon>Adineta</taxon>
    </lineage>
</organism>
<accession>A0A814CS42</accession>
<dbReference type="Proteomes" id="UP000663891">
    <property type="component" value="Unassembled WGS sequence"/>
</dbReference>
<sequence>MSSISQYELLKQHGTFQDRLKYVLSLEDKNEIENYLRQSLTSSYDDLQMFVFLSTSTKNQKNLLEIIKIDSLPIKQRTIAAQNWIQLEKDEKQIFDFITENLNDKNMPRYFKYRILQDLHRHKYLKKSSTFFYDLASHLTKTYHHSQYNIDAHLLPFCTKDQIFDLLSRWSLKRLEQINCTSALVRYQPGAIIDLIRNDLNNKKSNHKKFRSYFRDNNELFKAMAKKQPKELVVLAVEYLNQLEKHERLVPNIIESKQKHFFKKAPNEMIELITIVASNSSYSITYEPSYITEEYIGEEIHPPTLTFPFPRSFSIKNYVELFSALYDKCQWSSRKLSHTLEYMLRLRSEGYSLSYIKTTQKWFYDIIVNKNIGKEIFIEKLKREEDEVVLEFLKLYPELTTPLSLHLILQAERKGILGAKKRLSLLRYQTMTQEVFDEFLSLFKQTDSDVKQRCKNYPLFFKCALSTNAESVNKVLQWIEKRLINEPLSIIENFLRELKSANDKFHLEILPNNFELVESMIDMALNHLKHSKETLEIIMEYGQLLLLQAERFPNKIRRKRILGFATSILKKCYSNHKSLTFCYYVISESYPKTRNIIADILVADVYPQLVSKYKFTELNELLKSYLEKAWRLPQIDIFINNFFTKILPASTKLQSQFQLDINSTLISFYLKNRSTRFERVNFLINKLNKVFFIDPNVQRIAIRSQQHRQFIDQLIQDDKCVTVEKISKEQTKQEPHTKIKIKIFKLPGLHLDTLWSLSYLLTGKQQQHITNIILNDYFQDKEVRNLEKLVAFRILPRLTHTYNITLEWINKRQHSTLPISNFVVEKTSRNRRATAKPIDDIIVCLPSTFDLTRQLLLQHFDLLLTKLNASNAKYVSDAILSISRRIPDEIFLEKYLDFIQNEQFQKLGTTANKELLRLLVEFVSNTNLVKLIIKPIWNNHPHQDVRVCLILSLFHFIGKTCSNEEENIIWEILEEAAKDEYLPVVQKLFINSLEKSRCQLSKLKNSSEETFERFVKEIQFKVLSHPTSLEARLLAWSNIDYEYCDKNKLIEKGQEECAQFDIEGNTLWEKAFEKIISIYKQEKTCSFDIIIDIIKKIMSRREEIDLNENENGNDAQHDLPVYHRIEHVLAILNSHMTTFVKEKKIAFRSITSIIFQFDKTLAYNLAIILIGIAENKEDLEDILKNLEENLPKDYFERILTELSDFITNRHSCSFIDELNANEKLELAQWFIKEKKRILFVFKFLLNLVFHELNVDREECKILLRQMRQSDNLFIRREAMNYTVPWTENGSLINRYGYSGRGCYRGSWHY</sequence>